<evidence type="ECO:0000313" key="7">
    <source>
        <dbReference type="EMBL" id="MRH78164.1"/>
    </source>
</evidence>
<comment type="caution">
    <text evidence="7">The sequence shown here is derived from an EMBL/GenBank/DDBJ whole genome shotgun (WGS) entry which is preliminary data.</text>
</comment>
<feature type="transmembrane region" description="Helical" evidence="5">
    <location>
        <begin position="95"/>
        <end position="113"/>
    </location>
</feature>
<feature type="transmembrane region" description="Helical" evidence="5">
    <location>
        <begin position="389"/>
        <end position="408"/>
    </location>
</feature>
<gene>
    <name evidence="7" type="ORF">GH984_05535</name>
</gene>
<evidence type="ECO:0000313" key="8">
    <source>
        <dbReference type="Proteomes" id="UP000433788"/>
    </source>
</evidence>
<evidence type="ECO:0000256" key="5">
    <source>
        <dbReference type="SAM" id="Phobius"/>
    </source>
</evidence>
<dbReference type="RefSeq" id="WP_153719195.1">
    <property type="nucleotide sequence ID" value="NZ_WJPP01000002.1"/>
</dbReference>
<evidence type="ECO:0000256" key="3">
    <source>
        <dbReference type="ARBA" id="ARBA00022989"/>
    </source>
</evidence>
<dbReference type="PANTHER" id="PTHR37422:SF13">
    <property type="entry name" value="LIPOPOLYSACCHARIDE BIOSYNTHESIS PROTEIN PA4999-RELATED"/>
    <property type="match status" value="1"/>
</dbReference>
<protein>
    <submittedName>
        <fullName evidence="7">O-antigen polymerase</fullName>
    </submittedName>
</protein>
<evidence type="ECO:0000256" key="2">
    <source>
        <dbReference type="ARBA" id="ARBA00022692"/>
    </source>
</evidence>
<feature type="transmembrane region" description="Helical" evidence="5">
    <location>
        <begin position="206"/>
        <end position="223"/>
    </location>
</feature>
<dbReference type="AlphaFoldDB" id="A0A6N7QZT5"/>
<feature type="transmembrane region" description="Helical" evidence="5">
    <location>
        <begin position="414"/>
        <end position="431"/>
    </location>
</feature>
<keyword evidence="3 5" id="KW-1133">Transmembrane helix</keyword>
<feature type="transmembrane region" description="Helical" evidence="5">
    <location>
        <begin position="28"/>
        <end position="49"/>
    </location>
</feature>
<comment type="subcellular location">
    <subcellularLocation>
        <location evidence="1">Membrane</location>
        <topology evidence="1">Multi-pass membrane protein</topology>
    </subcellularLocation>
</comment>
<accession>A0A6N7QZT5</accession>
<dbReference type="InterPro" id="IPR007016">
    <property type="entry name" value="O-antigen_ligase-rel_domated"/>
</dbReference>
<dbReference type="InterPro" id="IPR051533">
    <property type="entry name" value="WaaL-like"/>
</dbReference>
<feature type="transmembrane region" description="Helical" evidence="5">
    <location>
        <begin position="254"/>
        <end position="272"/>
    </location>
</feature>
<sequence>MTLERILASSVLLVIAWLPLPVGSNRSWAIGLFVAAMGIILLLWGWLLLKDSSSRRWKTLKAGAVMVALLTSIQIWVAIQLVFGITTNPGATIEHLALGIAYLSLFILLLGLFRTRRRLTVLLSVLVITGVMQAFFGAFLVLADFEWAQALQGRSRVVSGTFINRNHAAGYLAMMLSCGIGLLLALRDERAFRWHHVAGLLIGPKAWIRLSLIIMVIALVMTQSRMGNVAFFSSLLAIGMLFTALTPTNRLRNVLILASILAIDTLIISQWFGLEALQTRLADARFQNEVVEGNVVRRENIIRDNVLIYAIPQFKERPLLGYGAGTFETSFQRFPGSDVTRRWDHAHNDYLQIAIEFGLVGMVFFSVFTMLALWNGVKAIAMSKSRYRSGVGMGATMGVVALLIHSIADFNLQIPANAALFVTLCAVTVLAHTHRRNKKFTPQSIPKF</sequence>
<feature type="transmembrane region" description="Helical" evidence="5">
    <location>
        <begin position="5"/>
        <end position="22"/>
    </location>
</feature>
<evidence type="ECO:0000256" key="1">
    <source>
        <dbReference type="ARBA" id="ARBA00004141"/>
    </source>
</evidence>
<feature type="transmembrane region" description="Helical" evidence="5">
    <location>
        <begin position="61"/>
        <end position="83"/>
    </location>
</feature>
<keyword evidence="8" id="KW-1185">Reference proteome</keyword>
<proteinExistence type="predicted"/>
<keyword evidence="4 5" id="KW-0472">Membrane</keyword>
<evidence type="ECO:0000256" key="4">
    <source>
        <dbReference type="ARBA" id="ARBA00023136"/>
    </source>
</evidence>
<dbReference type="GO" id="GO:0016020">
    <property type="term" value="C:membrane"/>
    <property type="evidence" value="ECO:0007669"/>
    <property type="project" value="UniProtKB-SubCell"/>
</dbReference>
<feature type="transmembrane region" description="Helical" evidence="5">
    <location>
        <begin position="120"/>
        <end position="143"/>
    </location>
</feature>
<reference evidence="7 8" key="1">
    <citation type="submission" date="2019-11" db="EMBL/GenBank/DDBJ databases">
        <authorList>
            <person name="Zhang X.Y."/>
        </authorList>
    </citation>
    <scope>NUCLEOTIDE SEQUENCE [LARGE SCALE GENOMIC DNA]</scope>
    <source>
        <strain evidence="7 8">C176</strain>
    </source>
</reference>
<organism evidence="7 8">
    <name type="scientific">Spiribacter salilacus</name>
    <dbReference type="NCBI Taxonomy" id="2664894"/>
    <lineage>
        <taxon>Bacteria</taxon>
        <taxon>Pseudomonadati</taxon>
        <taxon>Pseudomonadota</taxon>
        <taxon>Gammaproteobacteria</taxon>
        <taxon>Chromatiales</taxon>
        <taxon>Ectothiorhodospiraceae</taxon>
        <taxon>Spiribacter</taxon>
    </lineage>
</organism>
<feature type="domain" description="O-antigen ligase-related" evidence="6">
    <location>
        <begin position="211"/>
        <end position="365"/>
    </location>
</feature>
<dbReference type="EMBL" id="WJPP01000002">
    <property type="protein sequence ID" value="MRH78164.1"/>
    <property type="molecule type" value="Genomic_DNA"/>
</dbReference>
<dbReference type="Proteomes" id="UP000433788">
    <property type="component" value="Unassembled WGS sequence"/>
</dbReference>
<dbReference type="PANTHER" id="PTHR37422">
    <property type="entry name" value="TEICHURONIC ACID BIOSYNTHESIS PROTEIN TUAE"/>
    <property type="match status" value="1"/>
</dbReference>
<feature type="transmembrane region" description="Helical" evidence="5">
    <location>
        <begin position="229"/>
        <end position="247"/>
    </location>
</feature>
<feature type="transmembrane region" description="Helical" evidence="5">
    <location>
        <begin position="168"/>
        <end position="186"/>
    </location>
</feature>
<keyword evidence="2 5" id="KW-0812">Transmembrane</keyword>
<name>A0A6N7QZT5_9GAMM</name>
<feature type="transmembrane region" description="Helical" evidence="5">
    <location>
        <begin position="350"/>
        <end position="377"/>
    </location>
</feature>
<evidence type="ECO:0000259" key="6">
    <source>
        <dbReference type="Pfam" id="PF04932"/>
    </source>
</evidence>
<dbReference type="Pfam" id="PF04932">
    <property type="entry name" value="Wzy_C"/>
    <property type="match status" value="1"/>
</dbReference>